<dbReference type="InterPro" id="IPR035897">
    <property type="entry name" value="Toll_tir_struct_dom_sf"/>
</dbReference>
<evidence type="ECO:0000313" key="6">
    <source>
        <dbReference type="Proteomes" id="UP000238479"/>
    </source>
</evidence>
<dbReference type="Gene3D" id="3.40.50.300">
    <property type="entry name" value="P-loop containing nucleotide triphosphate hydrolases"/>
    <property type="match status" value="1"/>
</dbReference>
<evidence type="ECO:0000313" key="5">
    <source>
        <dbReference type="EMBL" id="PRQ36124.1"/>
    </source>
</evidence>
<dbReference type="SUPFAM" id="SSF52540">
    <property type="entry name" value="P-loop containing nucleoside triphosphate hydrolases"/>
    <property type="match status" value="1"/>
</dbReference>
<evidence type="ECO:0000256" key="1">
    <source>
        <dbReference type="ARBA" id="ARBA00022737"/>
    </source>
</evidence>
<gene>
    <name evidence="5" type="ORF">RchiOBHm_Chr4g0387971</name>
</gene>
<dbReference type="InterPro" id="IPR000157">
    <property type="entry name" value="TIR_dom"/>
</dbReference>
<protein>
    <submittedName>
        <fullName evidence="5">Putative TIR domain, winged helix-turn-helix DNA-binding domain-containing protein</fullName>
    </submittedName>
</protein>
<dbReference type="GO" id="GO:0007165">
    <property type="term" value="P:signal transduction"/>
    <property type="evidence" value="ECO:0007669"/>
    <property type="project" value="InterPro"/>
</dbReference>
<dbReference type="InterPro" id="IPR042197">
    <property type="entry name" value="Apaf_helical"/>
</dbReference>
<dbReference type="PROSITE" id="PS50104">
    <property type="entry name" value="TIR"/>
    <property type="match status" value="1"/>
</dbReference>
<keyword evidence="3" id="KW-0520">NAD</keyword>
<dbReference type="InterPro" id="IPR058192">
    <property type="entry name" value="WHD_ROQ1-like"/>
</dbReference>
<evidence type="ECO:0000256" key="2">
    <source>
        <dbReference type="ARBA" id="ARBA00022821"/>
    </source>
</evidence>
<dbReference type="Gene3D" id="1.10.8.430">
    <property type="entry name" value="Helical domain of apoptotic protease-activating factors"/>
    <property type="match status" value="1"/>
</dbReference>
<dbReference type="Pfam" id="PF01582">
    <property type="entry name" value="TIR"/>
    <property type="match status" value="1"/>
</dbReference>
<accession>A0A2P6QPL9</accession>
<dbReference type="GO" id="GO:0003677">
    <property type="term" value="F:DNA binding"/>
    <property type="evidence" value="ECO:0007669"/>
    <property type="project" value="UniProtKB-KW"/>
</dbReference>
<comment type="caution">
    <text evidence="5">The sequence shown here is derived from an EMBL/GenBank/DDBJ whole genome shotgun (WGS) entry which is preliminary data.</text>
</comment>
<evidence type="ECO:0000256" key="3">
    <source>
        <dbReference type="ARBA" id="ARBA00023027"/>
    </source>
</evidence>
<dbReference type="InterPro" id="IPR036390">
    <property type="entry name" value="WH_DNA-bd_sf"/>
</dbReference>
<dbReference type="FunFam" id="3.40.50.10140:FF:000007">
    <property type="entry name" value="Disease resistance protein (TIR-NBS-LRR class)"/>
    <property type="match status" value="1"/>
</dbReference>
<dbReference type="Gramene" id="PRQ36124">
    <property type="protein sequence ID" value="PRQ36124"/>
    <property type="gene ID" value="RchiOBHm_Chr4g0387971"/>
</dbReference>
<dbReference type="GO" id="GO:0006952">
    <property type="term" value="P:defense response"/>
    <property type="evidence" value="ECO:0007669"/>
    <property type="project" value="UniProtKB-KW"/>
</dbReference>
<dbReference type="SUPFAM" id="SSF46785">
    <property type="entry name" value="Winged helix' DNA-binding domain"/>
    <property type="match status" value="1"/>
</dbReference>
<dbReference type="InterPro" id="IPR027417">
    <property type="entry name" value="P-loop_NTPase"/>
</dbReference>
<dbReference type="InterPro" id="IPR044974">
    <property type="entry name" value="Disease_R_plants"/>
</dbReference>
<dbReference type="Proteomes" id="UP000238479">
    <property type="component" value="Chromosome 4"/>
</dbReference>
<feature type="domain" description="TIR" evidence="4">
    <location>
        <begin position="27"/>
        <end position="191"/>
    </location>
</feature>
<dbReference type="GO" id="GO:0043531">
    <property type="term" value="F:ADP binding"/>
    <property type="evidence" value="ECO:0007669"/>
    <property type="project" value="InterPro"/>
</dbReference>
<dbReference type="SMART" id="SM00255">
    <property type="entry name" value="TIR"/>
    <property type="match status" value="1"/>
</dbReference>
<dbReference type="EMBL" id="PDCK01000042">
    <property type="protein sequence ID" value="PRQ36124.1"/>
    <property type="molecule type" value="Genomic_DNA"/>
</dbReference>
<dbReference type="Gene3D" id="3.40.50.10140">
    <property type="entry name" value="Toll/interleukin-1 receptor homology (TIR) domain"/>
    <property type="match status" value="1"/>
</dbReference>
<dbReference type="SUPFAM" id="SSF52200">
    <property type="entry name" value="Toll/Interleukin receptor TIR domain"/>
    <property type="match status" value="1"/>
</dbReference>
<dbReference type="Pfam" id="PF23282">
    <property type="entry name" value="WHD_ROQ1"/>
    <property type="match status" value="1"/>
</dbReference>
<evidence type="ECO:0000259" key="4">
    <source>
        <dbReference type="PROSITE" id="PS50104"/>
    </source>
</evidence>
<sequence length="413" mass="46662">MASLTAEAAASSSSSSLPHYSTDQNHYTYEVFLSFRGEDTRFNFTDHLHTALCQRGIETFRDDGLRRGEEISSALIKAIRESRVSIIVFSHNYASSRWCLDELVEILECRKSKGQEVRAVFYKVDPSDVRHQRGAFGDAFATLDQCKYKDSMDKWKAALKEAADLSGWPFKDGKYESKFINDIVGELSAQVVNPSCDLQVATHPIGIESCRQDVIRLLHAEENIVCTVGIWGPGGIGKTTIAKDVFNSILDEVYEVKLLDYDQALELFSLNAFKRNGPPDNYLELAQRAVLYAQGLPLGLIVLGSHLFRRSREEWEATLDSCRGEDPHREIRDVLKISYDALGVDLKGYFLDIACFFKGEYVDRVKPILEACYDLKSVTGIAQLQEKALIRIDDGDKIWMHDLIEEMGKDIVY</sequence>
<organism evidence="5 6">
    <name type="scientific">Rosa chinensis</name>
    <name type="common">China rose</name>
    <dbReference type="NCBI Taxonomy" id="74649"/>
    <lineage>
        <taxon>Eukaryota</taxon>
        <taxon>Viridiplantae</taxon>
        <taxon>Streptophyta</taxon>
        <taxon>Embryophyta</taxon>
        <taxon>Tracheophyta</taxon>
        <taxon>Spermatophyta</taxon>
        <taxon>Magnoliopsida</taxon>
        <taxon>eudicotyledons</taxon>
        <taxon>Gunneridae</taxon>
        <taxon>Pentapetalae</taxon>
        <taxon>rosids</taxon>
        <taxon>fabids</taxon>
        <taxon>Rosales</taxon>
        <taxon>Rosaceae</taxon>
        <taxon>Rosoideae</taxon>
        <taxon>Rosoideae incertae sedis</taxon>
        <taxon>Rosa</taxon>
    </lineage>
</organism>
<keyword evidence="6" id="KW-1185">Reference proteome</keyword>
<dbReference type="OMA" id="ENIVCTV"/>
<proteinExistence type="predicted"/>
<keyword evidence="2" id="KW-0611">Plant defense</keyword>
<reference evidence="5 6" key="1">
    <citation type="journal article" date="2018" name="Nat. Genet.">
        <title>The Rosa genome provides new insights in the design of modern roses.</title>
        <authorList>
            <person name="Bendahmane M."/>
        </authorList>
    </citation>
    <scope>NUCLEOTIDE SEQUENCE [LARGE SCALE GENOMIC DNA]</scope>
    <source>
        <strain evidence="6">cv. Old Blush</strain>
    </source>
</reference>
<dbReference type="AlphaFoldDB" id="A0A2P6QPL9"/>
<dbReference type="PANTHER" id="PTHR11017">
    <property type="entry name" value="LEUCINE-RICH REPEAT-CONTAINING PROTEIN"/>
    <property type="match status" value="1"/>
</dbReference>
<dbReference type="PANTHER" id="PTHR11017:SF570">
    <property type="entry name" value="DISEASE RESISTANCE PROTEIN (TIR-NBS CLASS)-RELATED"/>
    <property type="match status" value="1"/>
</dbReference>
<keyword evidence="1" id="KW-0677">Repeat</keyword>
<keyword evidence="5" id="KW-0238">DNA-binding</keyword>
<name>A0A2P6QPL9_ROSCH</name>
<dbReference type="STRING" id="74649.A0A2P6QPL9"/>